<dbReference type="KEGG" id="sjp:SJA_C1-08100"/>
<gene>
    <name evidence="2" type="ordered locus">SJA_C1-08100</name>
</gene>
<dbReference type="STRING" id="452662.SJA_C1-08100"/>
<keyword evidence="3" id="KW-1185">Reference proteome</keyword>
<accession>D4YZ62</accession>
<protein>
    <submittedName>
        <fullName evidence="2">Uncharacterized protein</fullName>
    </submittedName>
</protein>
<dbReference type="AlphaFoldDB" id="D4YZ62"/>
<name>D4YZ62_SPHIU</name>
<sequence length="43" mass="4581">MWRGSYAAPARKSTAAPGNDPLPQRMNGLRACVIKVAARPIST</sequence>
<proteinExistence type="predicted"/>
<dbReference type="Proteomes" id="UP000007753">
    <property type="component" value="Chromosome 1"/>
</dbReference>
<dbReference type="EMBL" id="AP010803">
    <property type="protein sequence ID" value="BAI95644.1"/>
    <property type="molecule type" value="Genomic_DNA"/>
</dbReference>
<evidence type="ECO:0000313" key="2">
    <source>
        <dbReference type="EMBL" id="BAI95644.1"/>
    </source>
</evidence>
<organism evidence="2 3">
    <name type="scientific">Sphingobium indicum (strain DSM 16413 / CCM 7287 / MTCC 6362 / UT26 / NBRC 101211 / UT26S)</name>
    <name type="common">Sphingobium japonicum</name>
    <dbReference type="NCBI Taxonomy" id="452662"/>
    <lineage>
        <taxon>Bacteria</taxon>
        <taxon>Pseudomonadati</taxon>
        <taxon>Pseudomonadota</taxon>
        <taxon>Alphaproteobacteria</taxon>
        <taxon>Sphingomonadales</taxon>
        <taxon>Sphingomonadaceae</taxon>
        <taxon>Sphingobium</taxon>
    </lineage>
</organism>
<evidence type="ECO:0000256" key="1">
    <source>
        <dbReference type="SAM" id="MobiDB-lite"/>
    </source>
</evidence>
<dbReference type="HOGENOM" id="CLU_3239755_0_0_5"/>
<evidence type="ECO:0000313" key="3">
    <source>
        <dbReference type="Proteomes" id="UP000007753"/>
    </source>
</evidence>
<feature type="region of interest" description="Disordered" evidence="1">
    <location>
        <begin position="1"/>
        <end position="25"/>
    </location>
</feature>
<reference evidence="2 3" key="1">
    <citation type="journal article" date="2010" name="J. Bacteriol.">
        <title>Complete genome sequence of the representative gamma-hexachlorocyclohexane-degrading bacterium Sphingobium japonicum UT26.</title>
        <authorList>
            <person name="Nagata Y."/>
            <person name="Ohtsubo Y."/>
            <person name="Endo R."/>
            <person name="Ichikawa N."/>
            <person name="Ankai A."/>
            <person name="Oguchi A."/>
            <person name="Fukui S."/>
            <person name="Fujita N."/>
            <person name="Tsuda M."/>
        </authorList>
    </citation>
    <scope>NUCLEOTIDE SEQUENCE [LARGE SCALE GENOMIC DNA]</scope>
    <source>
        <strain evidence="3">DSM 16413 / CCM 7287 / MTCC 6362 / UT26 / NBRC 101211 / UT26S</strain>
    </source>
</reference>